<evidence type="ECO:0000313" key="12">
    <source>
        <dbReference type="EMBL" id="HJD49016.1"/>
    </source>
</evidence>
<evidence type="ECO:0000256" key="1">
    <source>
        <dbReference type="ARBA" id="ARBA00022741"/>
    </source>
</evidence>
<gene>
    <name evidence="12" type="ORF">H9907_02660</name>
</gene>
<dbReference type="Pfam" id="PF00270">
    <property type="entry name" value="DEAD"/>
    <property type="match status" value="1"/>
</dbReference>
<dbReference type="PROSITE" id="PS51192">
    <property type="entry name" value="HELICASE_ATP_BIND_1"/>
    <property type="match status" value="1"/>
</dbReference>
<dbReference type="InterPro" id="IPR013701">
    <property type="entry name" value="Lhr-like_DEAD/DEAH_assoc"/>
</dbReference>
<name>A0A9D2UAU1_9CORY</name>
<dbReference type="Gene3D" id="3.40.50.300">
    <property type="entry name" value="P-loop containing nucleotide triphosphate hydrolases"/>
    <property type="match status" value="2"/>
</dbReference>
<dbReference type="PROSITE" id="PS51194">
    <property type="entry name" value="HELICASE_CTER"/>
    <property type="match status" value="1"/>
</dbReference>
<dbReference type="GO" id="GO:0006281">
    <property type="term" value="P:DNA repair"/>
    <property type="evidence" value="ECO:0007669"/>
    <property type="project" value="UniProtKB-KW"/>
</dbReference>
<dbReference type="InterPro" id="IPR027417">
    <property type="entry name" value="P-loop_NTPase"/>
</dbReference>
<keyword evidence="4 12" id="KW-0347">Helicase</keyword>
<feature type="region of interest" description="Disordered" evidence="9">
    <location>
        <begin position="267"/>
        <end position="295"/>
    </location>
</feature>
<evidence type="ECO:0000256" key="2">
    <source>
        <dbReference type="ARBA" id="ARBA00022763"/>
    </source>
</evidence>
<feature type="domain" description="Helicase C-terminal" evidence="11">
    <location>
        <begin position="354"/>
        <end position="531"/>
    </location>
</feature>
<dbReference type="SMART" id="SM00490">
    <property type="entry name" value="HELICc"/>
    <property type="match status" value="1"/>
</dbReference>
<proteinExistence type="predicted"/>
<dbReference type="Pfam" id="PF23236">
    <property type="entry name" value="WHD_2nd_Lhr"/>
    <property type="match status" value="1"/>
</dbReference>
<organism evidence="12 13">
    <name type="scientific">Candidatus Corynebacterium intestinavium</name>
    <dbReference type="NCBI Taxonomy" id="2838531"/>
    <lineage>
        <taxon>Bacteria</taxon>
        <taxon>Bacillati</taxon>
        <taxon>Actinomycetota</taxon>
        <taxon>Actinomycetes</taxon>
        <taxon>Mycobacteriales</taxon>
        <taxon>Corynebacteriaceae</taxon>
        <taxon>Corynebacterium</taxon>
    </lineage>
</organism>
<evidence type="ECO:0000259" key="10">
    <source>
        <dbReference type="PROSITE" id="PS51192"/>
    </source>
</evidence>
<dbReference type="Proteomes" id="UP000823907">
    <property type="component" value="Unassembled WGS sequence"/>
</dbReference>
<evidence type="ECO:0000256" key="8">
    <source>
        <dbReference type="ARBA" id="ARBA00023235"/>
    </source>
</evidence>
<evidence type="ECO:0000259" key="11">
    <source>
        <dbReference type="PROSITE" id="PS51194"/>
    </source>
</evidence>
<dbReference type="InterPro" id="IPR014001">
    <property type="entry name" value="Helicase_ATP-bd"/>
</dbReference>
<keyword evidence="5" id="KW-0067">ATP-binding</keyword>
<evidence type="ECO:0000256" key="3">
    <source>
        <dbReference type="ARBA" id="ARBA00022801"/>
    </source>
</evidence>
<dbReference type="SMART" id="SM00487">
    <property type="entry name" value="DEXDc"/>
    <property type="match status" value="1"/>
</dbReference>
<dbReference type="GO" id="GO:0003677">
    <property type="term" value="F:DNA binding"/>
    <property type="evidence" value="ECO:0007669"/>
    <property type="project" value="UniProtKB-KW"/>
</dbReference>
<dbReference type="PANTHER" id="PTHR47962:SF5">
    <property type="entry name" value="ATP-DEPENDENT HELICASE LHR-RELATED"/>
    <property type="match status" value="1"/>
</dbReference>
<dbReference type="Pfam" id="PF00271">
    <property type="entry name" value="Helicase_C"/>
    <property type="match status" value="1"/>
</dbReference>
<evidence type="ECO:0000256" key="5">
    <source>
        <dbReference type="ARBA" id="ARBA00022840"/>
    </source>
</evidence>
<keyword evidence="2" id="KW-0227">DNA damage</keyword>
<dbReference type="SUPFAM" id="SSF52540">
    <property type="entry name" value="P-loop containing nucleoside triphosphate hydrolases"/>
    <property type="match status" value="1"/>
</dbReference>
<dbReference type="InterPro" id="IPR055369">
    <property type="entry name" value="WH2_Lhr"/>
</dbReference>
<dbReference type="InterPro" id="IPR055368">
    <property type="entry name" value="WH3_Lhr"/>
</dbReference>
<feature type="compositionally biased region" description="Basic residues" evidence="9">
    <location>
        <begin position="1416"/>
        <end position="1428"/>
    </location>
</feature>
<keyword evidence="6" id="KW-0238">DNA-binding</keyword>
<dbReference type="Pfam" id="PF19306">
    <property type="entry name" value="WHD_Lhr"/>
    <property type="match status" value="1"/>
</dbReference>
<feature type="compositionally biased region" description="Gly residues" evidence="9">
    <location>
        <begin position="276"/>
        <end position="294"/>
    </location>
</feature>
<accession>A0A9D2UAU1</accession>
<dbReference type="InterPro" id="IPR011545">
    <property type="entry name" value="DEAD/DEAH_box_helicase_dom"/>
</dbReference>
<dbReference type="GO" id="GO:0016887">
    <property type="term" value="F:ATP hydrolysis activity"/>
    <property type="evidence" value="ECO:0007669"/>
    <property type="project" value="TreeGrafter"/>
</dbReference>
<dbReference type="Pfam" id="PF23234">
    <property type="entry name" value="WHD_4th_Lhr"/>
    <property type="match status" value="1"/>
</dbReference>
<evidence type="ECO:0000256" key="7">
    <source>
        <dbReference type="ARBA" id="ARBA00023204"/>
    </source>
</evidence>
<dbReference type="GO" id="GO:0004386">
    <property type="term" value="F:helicase activity"/>
    <property type="evidence" value="ECO:0007669"/>
    <property type="project" value="UniProtKB-KW"/>
</dbReference>
<evidence type="ECO:0000256" key="6">
    <source>
        <dbReference type="ARBA" id="ARBA00023125"/>
    </source>
</evidence>
<keyword evidence="1" id="KW-0547">Nucleotide-binding</keyword>
<keyword evidence="3" id="KW-0378">Hydrolase</keyword>
<evidence type="ECO:0000256" key="4">
    <source>
        <dbReference type="ARBA" id="ARBA00022806"/>
    </source>
</evidence>
<dbReference type="InterPro" id="IPR055367">
    <property type="entry name" value="WH4_Lhr"/>
</dbReference>
<dbReference type="Pfam" id="PF23235">
    <property type="entry name" value="WHD_3rd_Lhr"/>
    <property type="match status" value="1"/>
</dbReference>
<evidence type="ECO:0000313" key="13">
    <source>
        <dbReference type="Proteomes" id="UP000823907"/>
    </source>
</evidence>
<feature type="domain" description="Helicase ATP-binding" evidence="10">
    <location>
        <begin position="32"/>
        <end position="232"/>
    </location>
</feature>
<dbReference type="CDD" id="cd17922">
    <property type="entry name" value="DEXHc_LHR-like"/>
    <property type="match status" value="1"/>
</dbReference>
<keyword evidence="7" id="KW-0234">DNA repair</keyword>
<evidence type="ECO:0000256" key="9">
    <source>
        <dbReference type="SAM" id="MobiDB-lite"/>
    </source>
</evidence>
<dbReference type="GO" id="GO:0005524">
    <property type="term" value="F:ATP binding"/>
    <property type="evidence" value="ECO:0007669"/>
    <property type="project" value="UniProtKB-KW"/>
</dbReference>
<dbReference type="InterPro" id="IPR052511">
    <property type="entry name" value="ATP-dep_Helicase"/>
</dbReference>
<dbReference type="InterPro" id="IPR045628">
    <property type="entry name" value="Lhr_WH_dom"/>
</dbReference>
<dbReference type="Pfam" id="PF08494">
    <property type="entry name" value="DEAD_assoc"/>
    <property type="match status" value="1"/>
</dbReference>
<dbReference type="InterPro" id="IPR001650">
    <property type="entry name" value="Helicase_C-like"/>
</dbReference>
<feature type="region of interest" description="Disordered" evidence="9">
    <location>
        <begin position="861"/>
        <end position="887"/>
    </location>
</feature>
<feature type="region of interest" description="Disordered" evidence="9">
    <location>
        <begin position="1408"/>
        <end position="1428"/>
    </location>
</feature>
<reference evidence="12" key="2">
    <citation type="submission" date="2021-04" db="EMBL/GenBank/DDBJ databases">
        <authorList>
            <person name="Gilroy R."/>
        </authorList>
    </citation>
    <scope>NUCLEOTIDE SEQUENCE</scope>
    <source>
        <strain evidence="12">5925</strain>
    </source>
</reference>
<dbReference type="PANTHER" id="PTHR47962">
    <property type="entry name" value="ATP-DEPENDENT HELICASE LHR-RELATED-RELATED"/>
    <property type="match status" value="1"/>
</dbReference>
<protein>
    <submittedName>
        <fullName evidence="12">DEAD/DEAH box helicase</fullName>
    </submittedName>
</protein>
<comment type="caution">
    <text evidence="12">The sequence shown here is derived from an EMBL/GenBank/DDBJ whole genome shotgun (WGS) entry which is preliminary data.</text>
</comment>
<reference evidence="12" key="1">
    <citation type="journal article" date="2021" name="PeerJ">
        <title>Extensive microbial diversity within the chicken gut microbiome revealed by metagenomics and culture.</title>
        <authorList>
            <person name="Gilroy R."/>
            <person name="Ravi A."/>
            <person name="Getino M."/>
            <person name="Pursley I."/>
            <person name="Horton D.L."/>
            <person name="Alikhan N.F."/>
            <person name="Baker D."/>
            <person name="Gharbi K."/>
            <person name="Hall N."/>
            <person name="Watson M."/>
            <person name="Adriaenssens E.M."/>
            <person name="Foster-Nyarko E."/>
            <person name="Jarju S."/>
            <person name="Secka A."/>
            <person name="Antonio M."/>
            <person name="Oren A."/>
            <person name="Chaudhuri R.R."/>
            <person name="La Ragione R."/>
            <person name="Hildebrand F."/>
            <person name="Pallen M.J."/>
        </authorList>
    </citation>
    <scope>NUCLEOTIDE SEQUENCE</scope>
    <source>
        <strain evidence="12">5925</strain>
    </source>
</reference>
<sequence>MPSADLDQFHVPVAAWFRDVFHEPTVVQSQAWRAISAGENTLVVAPTGSGKTLAAFLWSLSELTRTGVLSHPSADQADPQTPTRVLYISPLKALGVDVDRNLAAPLAGISRTAAAMGEDVAPVRVGVRSGDTPQSERAKLLRNPPEILITTPESLYLMLTSKAAGTLRGVDTVIVDEIHAVAGTKRGAHLALSLERLELLTGRAVQRIGLSATVNPVDAVASFLGGDRPVTVVNPAIRKDWDVQVRSVVPDFQDPPAAEDLDAARYEDPASEVQEGAGGDQGAAGAGHGGGGLAEDGDIADEALIDEALVGPSLIGEGVGGASALGSGARVASGVDKESALPQQKSVWPHVQHAIYQQVMENRATLVFVNSRRAAERLTGALNELWAEEHDPESIAAPTRRDPAQLMAQSTTVTGVPAVIARAHHGSVSKEERADIEAALKSGTLRCVVATSSLELGIDMGLVDHVVQVGAPPSVASAVQRCGRAGHTVGATSHATIYPLHKQDAEAATVITQRLYAGELEPLQIITNALDVLAQQTIAAAVQAQLGFTNPPAEVEAGALTSGNDEGQAPHGTLEVERWWRALRRAYSYAALPRDAFDGVIELISGHYPSTDFADLKPRVVYDPAAGTLQARPGAQRLAATSGGTIPDRGMFGVFLAAGEEGARRVGELDEEMVYESRVGDVFTLGASSWRITEINRDQVIVVPAAGHTGRLPFWVGDAAGRPVELGNAIGEHRRQWGSGTVGDLHAAPFICDNTRENLDGYYRDQKEATGILPDERTLLVERFRDEIGDWRVIVHSPYGRGVNAPWAMALGAVLQRETGIDAMAVAGDDGLVLRLPYSEEPPGADLLLGQFFRETRPGVGEGAVRQGAGGDGAGDRKDFAGRGDGQPGELSEVVLADVMDNVGSSALFAGRFRECAARALLLPRRNPGKRQPLWQQRQRASQLLDVAREHPEFPIMVESMRECLHDVYQLDALTELLKKLGVRGGSSGVRVAEVTTEGPSAFAESLLFTYTSAFMYEGDSAERAAALAVDPALLAKLLGKSGEGLQLDPAVIERVVSAAQWLADGRQAGTAEQAIDMIRALGPLTREQVGERLVPENRDAVLAELAELVPQRIAEVTFGGASRWAVVEDMPVLRDGLGVPVPPGVAADPAQVDDAIDQLVLRFMRHQGPVTPARVAAEFGLGATTAESLLKRWVGQRRLESGHFTAGGDEGAAEQVTEYIDTGMLRRLRSATLAAARGAVEPVSPQTYAEFLVDWHGVGSSEREELGEVIEQLAGVALPTSAWETLVLPSRIPDYQPGDLDDLLATGEIILCGSGTAGSNDALVSLLPADIAPLLIDAPAEAPQLSMVATQLLEHMAGGGAFLAAELTRATGAAYQEVDDALWELFDVGLIAPDGFAALRARLTSGKQGGATAHRAPRRNRGRGSARRLRMGRSSFAQMAGNESMDRIRQRRQAMNAHQSVPGRWAALAPLLEIDVTDAERALARSEAWIDRYGVVTRGAVMAEHHAGGFAEAYRTLSAWEDSGAVLRGYVIEGLGGAQFAPHAVIRQLRQLEDHGAAGHQAAGTSGVAAGPVLLAAGDVANPYGAALPWPSLDGEPARLTRGAGAFVVLDRGRLVAHFTRGGRTLTAFDAPSMADDTPPGSISQPTIDAIIAALSSAIRAGRLSPVTIDRINGASVMDLPTQGWIAAGARLTPKGLSIRG</sequence>
<dbReference type="EMBL" id="DWUR01000042">
    <property type="protein sequence ID" value="HJD49016.1"/>
    <property type="molecule type" value="Genomic_DNA"/>
</dbReference>
<keyword evidence="8" id="KW-0413">Isomerase</keyword>